<dbReference type="Proteomes" id="UP001281410">
    <property type="component" value="Unassembled WGS sequence"/>
</dbReference>
<name>A0AAE0AM21_9ROSI</name>
<evidence type="ECO:0000256" key="1">
    <source>
        <dbReference type="ARBA" id="ARBA00022729"/>
    </source>
</evidence>
<organism evidence="2 3">
    <name type="scientific">Dipteronia sinensis</name>
    <dbReference type="NCBI Taxonomy" id="43782"/>
    <lineage>
        <taxon>Eukaryota</taxon>
        <taxon>Viridiplantae</taxon>
        <taxon>Streptophyta</taxon>
        <taxon>Embryophyta</taxon>
        <taxon>Tracheophyta</taxon>
        <taxon>Spermatophyta</taxon>
        <taxon>Magnoliopsida</taxon>
        <taxon>eudicotyledons</taxon>
        <taxon>Gunneridae</taxon>
        <taxon>Pentapetalae</taxon>
        <taxon>rosids</taxon>
        <taxon>malvids</taxon>
        <taxon>Sapindales</taxon>
        <taxon>Sapindaceae</taxon>
        <taxon>Hippocastanoideae</taxon>
        <taxon>Acereae</taxon>
        <taxon>Dipteronia</taxon>
    </lineage>
</organism>
<dbReference type="GO" id="GO:0016298">
    <property type="term" value="F:lipase activity"/>
    <property type="evidence" value="ECO:0007669"/>
    <property type="project" value="TreeGrafter"/>
</dbReference>
<sequence length="117" mass="13391">MHANLPLWKPYIEPGQHEFINGANFASAAATVLPENNPLKEIYEMGGRKFAFQNVAPCGCSTQAKQENNLTINECYDEMLEFPKLHNNALVNATKELEIQLPEFKYMIFVSTLHYWI</sequence>
<dbReference type="AlphaFoldDB" id="A0AAE0AM21"/>
<evidence type="ECO:0000313" key="2">
    <source>
        <dbReference type="EMBL" id="KAK3220175.1"/>
    </source>
</evidence>
<dbReference type="PANTHER" id="PTHR45966:SF12">
    <property type="entry name" value="GDSL ESTERASE_LIPASE 1-LIKE ISOFORM X2"/>
    <property type="match status" value="1"/>
</dbReference>
<dbReference type="InterPro" id="IPR036514">
    <property type="entry name" value="SGNH_hydro_sf"/>
</dbReference>
<keyword evidence="1" id="KW-0732">Signal</keyword>
<dbReference type="InterPro" id="IPR044552">
    <property type="entry name" value="GLIP1-5/GLL25"/>
</dbReference>
<proteinExistence type="predicted"/>
<gene>
    <name evidence="2" type="ORF">Dsin_014145</name>
</gene>
<reference evidence="2" key="1">
    <citation type="journal article" date="2023" name="Plant J.">
        <title>Genome sequences and population genomics provide insights into the demographic history, inbreeding, and mutation load of two 'living fossil' tree species of Dipteronia.</title>
        <authorList>
            <person name="Feng Y."/>
            <person name="Comes H.P."/>
            <person name="Chen J."/>
            <person name="Zhu S."/>
            <person name="Lu R."/>
            <person name="Zhang X."/>
            <person name="Li P."/>
            <person name="Qiu J."/>
            <person name="Olsen K.M."/>
            <person name="Qiu Y."/>
        </authorList>
    </citation>
    <scope>NUCLEOTIDE SEQUENCE</scope>
    <source>
        <strain evidence="2">NBL</strain>
    </source>
</reference>
<comment type="caution">
    <text evidence="2">The sequence shown here is derived from an EMBL/GenBank/DDBJ whole genome shotgun (WGS) entry which is preliminary data.</text>
</comment>
<dbReference type="EMBL" id="JANJYJ010000004">
    <property type="protein sequence ID" value="KAK3220175.1"/>
    <property type="molecule type" value="Genomic_DNA"/>
</dbReference>
<dbReference type="PANTHER" id="PTHR45966">
    <property type="entry name" value="GDSL-LIKE LIPASE/ACYLHYDROLASE"/>
    <property type="match status" value="1"/>
</dbReference>
<evidence type="ECO:0000313" key="3">
    <source>
        <dbReference type="Proteomes" id="UP001281410"/>
    </source>
</evidence>
<dbReference type="Gene3D" id="3.40.50.1110">
    <property type="entry name" value="SGNH hydrolase"/>
    <property type="match status" value="1"/>
</dbReference>
<accession>A0AAE0AM21</accession>
<protein>
    <submittedName>
        <fullName evidence="2">Uncharacterized protein</fullName>
    </submittedName>
</protein>
<keyword evidence="3" id="KW-1185">Reference proteome</keyword>